<dbReference type="SUPFAM" id="SSF53335">
    <property type="entry name" value="S-adenosyl-L-methionine-dependent methyltransferases"/>
    <property type="match status" value="1"/>
</dbReference>
<protein>
    <recommendedName>
        <fullName evidence="3">Methyltransferase domain-containing protein</fullName>
    </recommendedName>
</protein>
<dbReference type="Pfam" id="PF10294">
    <property type="entry name" value="Methyltransf_16"/>
    <property type="match status" value="1"/>
</dbReference>
<dbReference type="OrthoDB" id="443981at2759"/>
<evidence type="ECO:0000313" key="2">
    <source>
        <dbReference type="Proteomes" id="UP000320333"/>
    </source>
</evidence>
<dbReference type="Gene3D" id="3.40.50.150">
    <property type="entry name" value="Vaccinia Virus protein VP39"/>
    <property type="match status" value="1"/>
</dbReference>
<dbReference type="InterPro" id="IPR019410">
    <property type="entry name" value="Methyltransf_16"/>
</dbReference>
<dbReference type="PANTHER" id="PTHR14614:SF132">
    <property type="entry name" value="PROTEIN-LYSINE METHYLTRANSFERASE C42C1.13"/>
    <property type="match status" value="1"/>
</dbReference>
<organism evidence="1 2">
    <name type="scientific">Chytriomyces confervae</name>
    <dbReference type="NCBI Taxonomy" id="246404"/>
    <lineage>
        <taxon>Eukaryota</taxon>
        <taxon>Fungi</taxon>
        <taxon>Fungi incertae sedis</taxon>
        <taxon>Chytridiomycota</taxon>
        <taxon>Chytridiomycota incertae sedis</taxon>
        <taxon>Chytridiomycetes</taxon>
        <taxon>Chytridiales</taxon>
        <taxon>Chytriomycetaceae</taxon>
        <taxon>Chytriomyces</taxon>
    </lineage>
</organism>
<dbReference type="PANTHER" id="PTHR14614">
    <property type="entry name" value="HEPATOCELLULAR CARCINOMA-ASSOCIATED ANTIGEN"/>
    <property type="match status" value="1"/>
</dbReference>
<dbReference type="STRING" id="246404.A0A507FR15"/>
<dbReference type="Proteomes" id="UP000320333">
    <property type="component" value="Unassembled WGS sequence"/>
</dbReference>
<dbReference type="CDD" id="cd02440">
    <property type="entry name" value="AdoMet_MTases"/>
    <property type="match status" value="1"/>
</dbReference>
<comment type="caution">
    <text evidence="1">The sequence shown here is derived from an EMBL/GenBank/DDBJ whole genome shotgun (WGS) entry which is preliminary data.</text>
</comment>
<accession>A0A507FR15</accession>
<keyword evidence="2" id="KW-1185">Reference proteome</keyword>
<evidence type="ECO:0000313" key="1">
    <source>
        <dbReference type="EMBL" id="TPX78703.1"/>
    </source>
</evidence>
<gene>
    <name evidence="1" type="ORF">CcCBS67573_g00023</name>
</gene>
<evidence type="ECO:0008006" key="3">
    <source>
        <dbReference type="Google" id="ProtNLM"/>
    </source>
</evidence>
<dbReference type="AlphaFoldDB" id="A0A507FR15"/>
<name>A0A507FR15_9FUNG</name>
<sequence>MEETFDSAFDSLVSGMLSCHKGDPAAVEAVVGQMESLLKIMSLPDVPSRDWDSNHLSYLQKQGTQWLNAAEISCPAQDTRESQAGSLSLHERIGIVRKGIQTMSPPGSRASLAKKWVFTEEISADIRELGFADAAYGWQTWSGGALMAYLIANGTLSLGENAILELGCGTGVVGIIAAKQGAKHVVMTDYLDRILENAGFNVQANQCCENASVCLLDWRQFSNAEATSTGPLSPLLATPQKDIIQFKCIIGADICYEIEHGKLVPPVLKTFLERSDSAQIHLVSTLRGDVFGTTFFEAQMLEAGFCVVMQKDYSPLDFGDDQQDIARAIFNGPDQRFRYYRYGWDSSTAQLN</sequence>
<proteinExistence type="predicted"/>
<reference evidence="1 2" key="1">
    <citation type="journal article" date="2019" name="Sci. Rep.">
        <title>Comparative genomics of chytrid fungi reveal insights into the obligate biotrophic and pathogenic lifestyle of Synchytrium endobioticum.</title>
        <authorList>
            <person name="van de Vossenberg B.T.L.H."/>
            <person name="Warris S."/>
            <person name="Nguyen H.D.T."/>
            <person name="van Gent-Pelzer M.P.E."/>
            <person name="Joly D.L."/>
            <person name="van de Geest H.C."/>
            <person name="Bonants P.J.M."/>
            <person name="Smith D.S."/>
            <person name="Levesque C.A."/>
            <person name="van der Lee T.A.J."/>
        </authorList>
    </citation>
    <scope>NUCLEOTIDE SEQUENCE [LARGE SCALE GENOMIC DNA]</scope>
    <source>
        <strain evidence="1 2">CBS 675.73</strain>
    </source>
</reference>
<dbReference type="InterPro" id="IPR029063">
    <property type="entry name" value="SAM-dependent_MTases_sf"/>
</dbReference>
<dbReference type="EMBL" id="QEAP01000001">
    <property type="protein sequence ID" value="TPX78703.1"/>
    <property type="molecule type" value="Genomic_DNA"/>
</dbReference>